<evidence type="ECO:0000313" key="3">
    <source>
        <dbReference type="Proteomes" id="UP001589738"/>
    </source>
</evidence>
<organism evidence="2 3">
    <name type="scientific">Robertmurraya beringensis</name>
    <dbReference type="NCBI Taxonomy" id="641660"/>
    <lineage>
        <taxon>Bacteria</taxon>
        <taxon>Bacillati</taxon>
        <taxon>Bacillota</taxon>
        <taxon>Bacilli</taxon>
        <taxon>Bacillales</taxon>
        <taxon>Bacillaceae</taxon>
        <taxon>Robertmurraya</taxon>
    </lineage>
</organism>
<protein>
    <submittedName>
        <fullName evidence="2">ABC transporter permease subunit</fullName>
    </submittedName>
</protein>
<dbReference type="EMBL" id="JBHLUU010000110">
    <property type="protein sequence ID" value="MFC0476734.1"/>
    <property type="molecule type" value="Genomic_DNA"/>
</dbReference>
<keyword evidence="1" id="KW-0812">Transmembrane</keyword>
<gene>
    <name evidence="2" type="ORF">ACFFHF_16145</name>
</gene>
<evidence type="ECO:0000313" key="2">
    <source>
        <dbReference type="EMBL" id="MFC0476734.1"/>
    </source>
</evidence>
<proteinExistence type="predicted"/>
<keyword evidence="1" id="KW-0472">Membrane</keyword>
<dbReference type="RefSeq" id="WP_377058588.1">
    <property type="nucleotide sequence ID" value="NZ_JBHLUU010000110.1"/>
</dbReference>
<evidence type="ECO:0000256" key="1">
    <source>
        <dbReference type="SAM" id="Phobius"/>
    </source>
</evidence>
<feature type="transmembrane region" description="Helical" evidence="1">
    <location>
        <begin position="184"/>
        <end position="207"/>
    </location>
</feature>
<keyword evidence="1" id="KW-1133">Transmembrane helix</keyword>
<feature type="transmembrane region" description="Helical" evidence="1">
    <location>
        <begin position="88"/>
        <end position="114"/>
    </location>
</feature>
<name>A0ABV6KTT2_9BACI</name>
<reference evidence="2 3" key="1">
    <citation type="submission" date="2024-09" db="EMBL/GenBank/DDBJ databases">
        <authorList>
            <person name="Sun Q."/>
            <person name="Mori K."/>
        </authorList>
    </citation>
    <scope>NUCLEOTIDE SEQUENCE [LARGE SCALE GENOMIC DNA]</scope>
    <source>
        <strain evidence="2 3">CGMCC 1.9126</strain>
    </source>
</reference>
<accession>A0ABV6KTT2</accession>
<feature type="transmembrane region" description="Helical" evidence="1">
    <location>
        <begin position="25"/>
        <end position="51"/>
    </location>
</feature>
<keyword evidence="3" id="KW-1185">Reference proteome</keyword>
<comment type="caution">
    <text evidence="2">The sequence shown here is derived from an EMBL/GenBank/DDBJ whole genome shotgun (WGS) entry which is preliminary data.</text>
</comment>
<dbReference type="Pfam" id="PF12679">
    <property type="entry name" value="ABC2_membrane_2"/>
    <property type="match status" value="1"/>
</dbReference>
<feature type="transmembrane region" description="Helical" evidence="1">
    <location>
        <begin position="244"/>
        <end position="264"/>
    </location>
</feature>
<feature type="transmembrane region" description="Helical" evidence="1">
    <location>
        <begin position="147"/>
        <end position="172"/>
    </location>
</feature>
<sequence length="278" mass="30684">MKIDRHVVWTIAMKDIKGITSNKQVLIGLIILPLIFAVIFPAAFILLIHFVSLTSSDIEIMTNTILSGLPNGGIKDTINALPSFNHQIIYVVVNYLLGSMFLLIPVINSMMIALNSFVGEKERGTLESLLFAPITVKELFIGKVLSAFVPTMVLTIGSFVLFGVITTAITYPIFNGFIFPNTNWILLVFWLSPIITLFTILIEVLVSARSKSFQEAQQIGGLVILPIVGLFVGQATGMLIISPIILLLVGLFLLMINVLLLFLISKYNNRNTLFESQV</sequence>
<dbReference type="Proteomes" id="UP001589738">
    <property type="component" value="Unassembled WGS sequence"/>
</dbReference>
<feature type="transmembrane region" description="Helical" evidence="1">
    <location>
        <begin position="219"/>
        <end position="238"/>
    </location>
</feature>